<organism evidence="1 2">
    <name type="scientific">Dermacentor silvarum</name>
    <name type="common">Tick</name>
    <dbReference type="NCBI Taxonomy" id="543639"/>
    <lineage>
        <taxon>Eukaryota</taxon>
        <taxon>Metazoa</taxon>
        <taxon>Ecdysozoa</taxon>
        <taxon>Arthropoda</taxon>
        <taxon>Chelicerata</taxon>
        <taxon>Arachnida</taxon>
        <taxon>Acari</taxon>
        <taxon>Parasitiformes</taxon>
        <taxon>Ixodida</taxon>
        <taxon>Ixodoidea</taxon>
        <taxon>Ixodidae</taxon>
        <taxon>Rhipicephalinae</taxon>
        <taxon>Dermacentor</taxon>
    </lineage>
</organism>
<sequence length="1947" mass="214192">MKTKLSRGQSREVHAEARITALADRTLEAHDPVGSFSGTWDARLSSPLIRAQTRRMLKVRSGLVILTLLSLWSGCFATARRRRTKDVPEACINEGVRVSECRASFITELEMMHSNQNNQHTNCTLYSKLECCMVTEYGALGCGDKEVINKAISFAIKDHQSYENCPKGLCDPSSVNGSFKIMRDMDENLHGRDAVSGLISSHKRKVKRDVSAAMEAHAPVVSSEANKSYVEEHLKGPKHKGKKKGHKRGHKGKKSKKPKLTADDLPKTAISPDHNKGDASVVAVTAKAQDEASSLSPANVKEVSHDKENINSGTSALDSKTNSTDMSKKSESINSSAAASSLPAAVAPVKNGTATNASGLENVAVTGGGGGHDALANMKVPISIEIVKNISLSDIGRTSKKSHRRRRHHKNKPSKAALNSETTKGLPEVSKTHASETTASNRNVVSNIGGEASLAHSEGIPVDAHQSTGARSNTEQPPSGAPEAPGHGREKLEMKDGIALDSSSITSANKSSAEGSHPSNGAVASGAEAKIDSGKQGPSGEVAADKSVVPSGAVGDQTKDDKLLAEKKNEEANARAGSEEKKSEILSKEHVNETTLIEKDSNKTAGAVGEGLKEDVRNLDKSNNEEKHTTKMVQEANLDNDIGTFAPLPGSAANSNLLNLPNDSKAKVINNAELPDAKLESDTSTGNGLARSSVNSSESSTFSHDAAHQNLSSIDKGSNTDAARKSGTEKGEPKNSKLSEIPEISLAVHRLEKKHDVSSDASSFAHKSLERDRAGKATTNQTKVSDTKNEKENRAGTANANAAHNQTLNKTPEEELPASGRRHADNKTSAISETAVNLKDPKQVFGSGPLIEVKGNKGGSVEKQMVHAYETGESVENIKGKNSLIDDLVDQYGSGGSDYDFKYGRDSKRRHKPRFRDDDDAPKVRRKQWDGDEPFEVDTTRDPFQEYPSMKDGDPRTGGLYLGNRGRRHPADEENVRIARHKKVHRRKPENDYNYESMVRWKLLEELDSILDPKNAPDVETPNKPSEPEFRHEKDDDMDQWKRRLEALKVQVQAQSGERIVGGADDSFRDAEAMRDGEMYYRKYRRQGPLAYGQGYEGVERPIVKDPLIHQAKKRFWIERQESDSNKSAHGTDRQGAGDIHLRPLPEAPGRELPASMEAAERHPSNQSIGVVREGAPYAAGHRLISPDSRASQMSGLGARRLSNRRAARARRLRGSRGSRKLRKNLKDTEGLKILRNDDLQGDDDDDDDDDADDDDDDDDEEEEKEAASMKKSTLPAISPKGQVGRVDAAERPLMSFGERVHTMEPTRPTTKKEIKPAGNLVGSAGQAHPDSAISTWRATEEAKNAVHALTTSRWNAPGKCDDSRASESAARFRTGSGLLLSRSWLAQDSRRLDWKRKPRTTTCSARRFRGAEKSYFKTYHSCVHDALRSTRCDGHSDIMDKALANIEQHRLANRLNCDRDKKICRRFVYESGRNECEGILEVDAKHITDASDYACEAVHEYQKCTSMALSSTDCFMDEALRKHVSYFSSGALEDQGVACSSDGMPKAQRSQISSSKQRLLHAQQKCVGRAVLYDFFKCGLEFNRMVKRANRGETKFKRAYSRKKGKRSSRKRQKPIVVPRTAFRKPLVHAESLVLCEIIAKFNACTHELEQRHDCNVRDHAELTGNMKFVRNSLIATLGMLDCIAQTHNLTTPRPTIPHGGVRTTERGVPTGTFTTPTGIPPNCQYMEFVRRYSYCAVAFYADLEGRGLSVTNSEVCTCISEYEKCYSRAKNDLKCWNDNMGANFTKYMLELTEATKKMYQVNCPKRFHAGTALGKCDAAEAMRRFFLCDLSYFRLVENAVRVGGKAYENICRHVLDVNDCLAKLEYQTGCTKSVLHQHAASLLGQITSPFSRKLALQASAQIALQRDKCDESAVLKKALVCAIGFQNFMDQKVSRRRPTKEEVCP</sequence>
<name>A0ACB8E2N2_DERSI</name>
<accession>A0ACB8E2N2</accession>
<evidence type="ECO:0000313" key="1">
    <source>
        <dbReference type="EMBL" id="KAH7980851.1"/>
    </source>
</evidence>
<gene>
    <name evidence="1" type="ORF">HPB49_019713</name>
</gene>
<dbReference type="EMBL" id="CM023470">
    <property type="protein sequence ID" value="KAH7980851.1"/>
    <property type="molecule type" value="Genomic_DNA"/>
</dbReference>
<evidence type="ECO:0000313" key="2">
    <source>
        <dbReference type="Proteomes" id="UP000821865"/>
    </source>
</evidence>
<keyword evidence="2" id="KW-1185">Reference proteome</keyword>
<comment type="caution">
    <text evidence="1">The sequence shown here is derived from an EMBL/GenBank/DDBJ whole genome shotgun (WGS) entry which is preliminary data.</text>
</comment>
<protein>
    <submittedName>
        <fullName evidence="1">Uncharacterized protein</fullName>
    </submittedName>
</protein>
<proteinExistence type="predicted"/>
<dbReference type="Proteomes" id="UP000821865">
    <property type="component" value="Chromosome 1"/>
</dbReference>
<reference evidence="1" key="1">
    <citation type="submission" date="2020-05" db="EMBL/GenBank/DDBJ databases">
        <title>Large-scale comparative analyses of tick genomes elucidate their genetic diversity and vector capacities.</title>
        <authorList>
            <person name="Jia N."/>
            <person name="Wang J."/>
            <person name="Shi W."/>
            <person name="Du L."/>
            <person name="Sun Y."/>
            <person name="Zhan W."/>
            <person name="Jiang J."/>
            <person name="Wang Q."/>
            <person name="Zhang B."/>
            <person name="Ji P."/>
            <person name="Sakyi L.B."/>
            <person name="Cui X."/>
            <person name="Yuan T."/>
            <person name="Jiang B."/>
            <person name="Yang W."/>
            <person name="Lam T.T.-Y."/>
            <person name="Chang Q."/>
            <person name="Ding S."/>
            <person name="Wang X."/>
            <person name="Zhu J."/>
            <person name="Ruan X."/>
            <person name="Zhao L."/>
            <person name="Wei J."/>
            <person name="Que T."/>
            <person name="Du C."/>
            <person name="Cheng J."/>
            <person name="Dai P."/>
            <person name="Han X."/>
            <person name="Huang E."/>
            <person name="Gao Y."/>
            <person name="Liu J."/>
            <person name="Shao H."/>
            <person name="Ye R."/>
            <person name="Li L."/>
            <person name="Wei W."/>
            <person name="Wang X."/>
            <person name="Wang C."/>
            <person name="Yang T."/>
            <person name="Huo Q."/>
            <person name="Li W."/>
            <person name="Guo W."/>
            <person name="Chen H."/>
            <person name="Zhou L."/>
            <person name="Ni X."/>
            <person name="Tian J."/>
            <person name="Zhou Y."/>
            <person name="Sheng Y."/>
            <person name="Liu T."/>
            <person name="Pan Y."/>
            <person name="Xia L."/>
            <person name="Li J."/>
            <person name="Zhao F."/>
            <person name="Cao W."/>
        </authorList>
    </citation>
    <scope>NUCLEOTIDE SEQUENCE</scope>
    <source>
        <strain evidence="1">Dsil-2018</strain>
    </source>
</reference>